<evidence type="ECO:0000313" key="2">
    <source>
        <dbReference type="EMBL" id="CAL1240309.1"/>
    </source>
</evidence>
<reference evidence="2 3" key="1">
    <citation type="submission" date="2024-04" db="EMBL/GenBank/DDBJ databases">
        <authorList>
            <person name="Cremers G."/>
        </authorList>
    </citation>
    <scope>NUCLEOTIDE SEQUENCE [LARGE SCALE GENOMIC DNA]</scope>
    <source>
        <strain evidence="2">MeCH1-AG</strain>
    </source>
</reference>
<gene>
    <name evidence="2" type="ORF">MECH1_V1_1533</name>
</gene>
<proteinExistence type="predicted"/>
<evidence type="ECO:0000256" key="1">
    <source>
        <dbReference type="SAM" id="MobiDB-lite"/>
    </source>
</evidence>
<dbReference type="EMBL" id="OZ026884">
    <property type="protein sequence ID" value="CAL1240309.1"/>
    <property type="molecule type" value="Genomic_DNA"/>
</dbReference>
<feature type="region of interest" description="Disordered" evidence="1">
    <location>
        <begin position="47"/>
        <end position="68"/>
    </location>
</feature>
<feature type="region of interest" description="Disordered" evidence="1">
    <location>
        <begin position="1"/>
        <end position="29"/>
    </location>
</feature>
<dbReference type="Proteomes" id="UP001497493">
    <property type="component" value="Chromosome"/>
</dbReference>
<keyword evidence="3" id="KW-1185">Reference proteome</keyword>
<feature type="compositionally biased region" description="Basic residues" evidence="1">
    <location>
        <begin position="1"/>
        <end position="12"/>
    </location>
</feature>
<sequence length="68" mass="7767">MIPGGQHRRRALARQPQRPGAWRMAEDAGGREPSAYFSLDVARHQLPRGDRDAFPLNSSTRMEPVRFH</sequence>
<name>A0ABM9NIC6_9GAMM</name>
<accession>A0ABM9NIC6</accession>
<organism evidence="2 3">
    <name type="scientific">Candidatus Methylocalor cossyra</name>
    <dbReference type="NCBI Taxonomy" id="3108543"/>
    <lineage>
        <taxon>Bacteria</taxon>
        <taxon>Pseudomonadati</taxon>
        <taxon>Pseudomonadota</taxon>
        <taxon>Gammaproteobacteria</taxon>
        <taxon>Methylococcales</taxon>
        <taxon>Methylococcaceae</taxon>
        <taxon>Candidatus Methylocalor</taxon>
    </lineage>
</organism>
<evidence type="ECO:0000313" key="3">
    <source>
        <dbReference type="Proteomes" id="UP001497493"/>
    </source>
</evidence>
<protein>
    <submittedName>
        <fullName evidence="2">Uncharacterized protein</fullName>
    </submittedName>
</protein>